<evidence type="ECO:0000313" key="2">
    <source>
        <dbReference type="Proteomes" id="UP000476176"/>
    </source>
</evidence>
<sequence length="77" mass="9532">MTTRPRRTYLVLWLRRVRLCVRRVRLCVRRVRLCVCRVRPRQVQVLSVLWLQRVQLCRVSVLHVHLSVLRRAPHRLW</sequence>
<dbReference type="Proteomes" id="UP000476176">
    <property type="component" value="Unassembled WGS sequence"/>
</dbReference>
<dbReference type="AlphaFoldDB" id="A0A6G0NTA0"/>
<dbReference type="EMBL" id="QXGC01000773">
    <property type="protein sequence ID" value="KAE9221455.1"/>
    <property type="molecule type" value="Genomic_DNA"/>
</dbReference>
<reference evidence="1 2" key="1">
    <citation type="submission" date="2018-09" db="EMBL/GenBank/DDBJ databases">
        <title>Genomic investigation of the strawberry pathogen Phytophthora fragariae indicates pathogenicity is determined by transcriptional variation in three key races.</title>
        <authorList>
            <person name="Adams T.M."/>
            <person name="Armitage A.D."/>
            <person name="Sobczyk M.K."/>
            <person name="Bates H.J."/>
            <person name="Dunwell J.M."/>
            <person name="Nellist C.F."/>
            <person name="Harrison R.J."/>
        </authorList>
    </citation>
    <scope>NUCLEOTIDE SEQUENCE [LARGE SCALE GENOMIC DNA]</scope>
    <source>
        <strain evidence="1 2">BC-23</strain>
    </source>
</reference>
<evidence type="ECO:0000313" key="1">
    <source>
        <dbReference type="EMBL" id="KAE9221455.1"/>
    </source>
</evidence>
<accession>A0A6G0NTA0</accession>
<gene>
    <name evidence="1" type="ORF">PF004_g13038</name>
</gene>
<proteinExistence type="predicted"/>
<comment type="caution">
    <text evidence="1">The sequence shown here is derived from an EMBL/GenBank/DDBJ whole genome shotgun (WGS) entry which is preliminary data.</text>
</comment>
<protein>
    <submittedName>
        <fullName evidence="1">Uncharacterized protein</fullName>
    </submittedName>
</protein>
<organism evidence="1 2">
    <name type="scientific">Phytophthora fragariae</name>
    <dbReference type="NCBI Taxonomy" id="53985"/>
    <lineage>
        <taxon>Eukaryota</taxon>
        <taxon>Sar</taxon>
        <taxon>Stramenopiles</taxon>
        <taxon>Oomycota</taxon>
        <taxon>Peronosporomycetes</taxon>
        <taxon>Peronosporales</taxon>
        <taxon>Peronosporaceae</taxon>
        <taxon>Phytophthora</taxon>
    </lineage>
</organism>
<name>A0A6G0NTA0_9STRA</name>